<organism evidence="2 3">
    <name type="scientific">Leptospira levettii</name>
    <dbReference type="NCBI Taxonomy" id="2023178"/>
    <lineage>
        <taxon>Bacteria</taxon>
        <taxon>Pseudomonadati</taxon>
        <taxon>Spirochaetota</taxon>
        <taxon>Spirochaetia</taxon>
        <taxon>Leptospirales</taxon>
        <taxon>Leptospiraceae</taxon>
        <taxon>Leptospira</taxon>
    </lineage>
</organism>
<reference evidence="2" key="1">
    <citation type="submission" date="2022-06" db="EMBL/GenBank/DDBJ databases">
        <title>Leptospira isolates from biofilms formed at urban environments.</title>
        <authorList>
            <person name="Ribeiro P.S."/>
            <person name="Sousa T."/>
            <person name="Carvalho N."/>
            <person name="Aburjaile F."/>
            <person name="Neves F."/>
            <person name="Oliveira D."/>
            <person name="Blanco L."/>
            <person name="Lima J."/>
            <person name="Costa F."/>
            <person name="Brenig B."/>
            <person name="Soares S."/>
            <person name="Ramos R."/>
            <person name="Goes-Neto A."/>
            <person name="Matiuzzi M."/>
            <person name="Azevedo V."/>
            <person name="Ristow P."/>
        </authorList>
    </citation>
    <scope>NUCLEOTIDE SEQUENCE</scope>
    <source>
        <strain evidence="2">VSF7</strain>
    </source>
</reference>
<sequence length="149" mass="17225">MIPFTVKFKRNLTISKDRSCDFLARVKQILLNSTDSDIDLVNDTIILNSNFEPKWVKKSYVIGFFNSAEFSIKEENGSMILYMKVSFAPLFGISLILFPFILASLLPIDNNPFNTKNLLYFWCAKIGFLIPWSLIEYFTLVNYISKVKV</sequence>
<gene>
    <name evidence="2" type="ORF">ND810_18745</name>
</gene>
<evidence type="ECO:0000313" key="3">
    <source>
        <dbReference type="Proteomes" id="UP001209694"/>
    </source>
</evidence>
<keyword evidence="1" id="KW-1133">Transmembrane helix</keyword>
<name>A0AAW5VG06_9LEPT</name>
<dbReference type="RefSeq" id="WP_265356579.1">
    <property type="nucleotide sequence ID" value="NZ_JAMQPS010000012.1"/>
</dbReference>
<accession>A0AAW5VG06</accession>
<dbReference type="Proteomes" id="UP001209694">
    <property type="component" value="Unassembled WGS sequence"/>
</dbReference>
<keyword evidence="1" id="KW-0812">Transmembrane</keyword>
<proteinExistence type="predicted"/>
<dbReference type="EMBL" id="JAMQQD010000013">
    <property type="protein sequence ID" value="MCW7517213.1"/>
    <property type="molecule type" value="Genomic_DNA"/>
</dbReference>
<feature type="transmembrane region" description="Helical" evidence="1">
    <location>
        <begin position="87"/>
        <end position="107"/>
    </location>
</feature>
<comment type="caution">
    <text evidence="2">The sequence shown here is derived from an EMBL/GenBank/DDBJ whole genome shotgun (WGS) entry which is preliminary data.</text>
</comment>
<dbReference type="AlphaFoldDB" id="A0AAW5VG06"/>
<feature type="transmembrane region" description="Helical" evidence="1">
    <location>
        <begin position="119"/>
        <end position="144"/>
    </location>
</feature>
<evidence type="ECO:0000313" key="2">
    <source>
        <dbReference type="EMBL" id="MCW7517213.1"/>
    </source>
</evidence>
<protein>
    <submittedName>
        <fullName evidence="2">Uncharacterized protein</fullName>
    </submittedName>
</protein>
<evidence type="ECO:0000256" key="1">
    <source>
        <dbReference type="SAM" id="Phobius"/>
    </source>
</evidence>
<keyword evidence="1" id="KW-0472">Membrane</keyword>